<name>A0ABZ2QPJ8_9ACTN</name>
<gene>
    <name evidence="1" type="ORF">WAB15_21970</name>
</gene>
<sequence>MTQTPPLGAALTDLLGLAAMPDFDCLQGQIERLAGCTRPIEINGFSATVNKETGEALHVFNTDDEPTGRLLVACGNRRASRCPTCAETYRRDTFHLIATGLSGGKGTPETVATHPRAFVTLTAPSFGPVHHKITTKSGALQPCRCGQTHAPGDPLIGSPRNPDTYNYESAVLWNAHAAKIWARFTTHLRREIAKAAGLSQREFRDHARLSYAKVAEYQARGAVHFHAVIRIDGPDGSTTTPPAWATTELLTNAVKAAGESAEVPGPEIDGNRRLFSFGGRLDVQPIRTRDFDGDIEITDQSVAAYIAKYATKGAEAATDAIDHPLYCPTCQGTGYHGGYRCTRCDGSGEGQPIDHLVVTDHAKQLFRSCFDLGGRAEYAHLLLRKWAHMVGFRGHFSTKSRGYSTTLGALRDVRKAWRIQQSRAALGLPENTTLVIESAWTFLGSGYSPGEELLAAQVRHENALARQLKYEGADRE</sequence>
<evidence type="ECO:0000313" key="2">
    <source>
        <dbReference type="Proteomes" id="UP001626628"/>
    </source>
</evidence>
<organism evidence="1 2">
    <name type="scientific">Streptomyces sirii</name>
    <dbReference type="NCBI Taxonomy" id="3127701"/>
    <lineage>
        <taxon>Bacteria</taxon>
        <taxon>Bacillati</taxon>
        <taxon>Actinomycetota</taxon>
        <taxon>Actinomycetes</taxon>
        <taxon>Kitasatosporales</taxon>
        <taxon>Streptomycetaceae</taxon>
        <taxon>Streptomyces</taxon>
    </lineage>
</organism>
<accession>A0ABZ2QPJ8</accession>
<reference evidence="1 2" key="1">
    <citation type="submission" date="2024-03" db="EMBL/GenBank/DDBJ databases">
        <title>The complete genome of Streptomyces sirii sp.nov.</title>
        <authorList>
            <person name="Zakalyukina Y.V."/>
            <person name="Belik A.R."/>
            <person name="Biryukov M.V."/>
            <person name="Baturina O.A."/>
            <person name="Kabilov M.R."/>
        </authorList>
    </citation>
    <scope>NUCLEOTIDE SEQUENCE [LARGE SCALE GENOMIC DNA]</scope>
    <source>
        <strain evidence="1 2">BP-8</strain>
    </source>
</reference>
<dbReference type="Proteomes" id="UP001626628">
    <property type="component" value="Chromosome"/>
</dbReference>
<dbReference type="InterPro" id="IPR046828">
    <property type="entry name" value="RepSA"/>
</dbReference>
<protein>
    <submittedName>
        <fullName evidence="1">Replication initiator</fullName>
    </submittedName>
</protein>
<evidence type="ECO:0000313" key="1">
    <source>
        <dbReference type="EMBL" id="WXK78448.1"/>
    </source>
</evidence>
<dbReference type="EMBL" id="CP147982">
    <property type="protein sequence ID" value="WXK78448.1"/>
    <property type="molecule type" value="Genomic_DNA"/>
</dbReference>
<dbReference type="Pfam" id="PF20199">
    <property type="entry name" value="RepSA"/>
    <property type="match status" value="1"/>
</dbReference>
<dbReference type="InterPro" id="IPR036410">
    <property type="entry name" value="HSP_DnaJ_Cys-rich_dom_sf"/>
</dbReference>
<keyword evidence="2" id="KW-1185">Reference proteome</keyword>
<proteinExistence type="predicted"/>
<dbReference type="SUPFAM" id="SSF57938">
    <property type="entry name" value="DnaJ/Hsp40 cysteine-rich domain"/>
    <property type="match status" value="1"/>
</dbReference>
<dbReference type="RefSeq" id="WP_407287285.1">
    <property type="nucleotide sequence ID" value="NZ_CP147982.1"/>
</dbReference>